<dbReference type="EMBL" id="GISG01231630">
    <property type="protein sequence ID" value="MBA4666429.1"/>
    <property type="molecule type" value="Transcribed_RNA"/>
</dbReference>
<protein>
    <submittedName>
        <fullName evidence="1">Uncharacterized protein</fullName>
    </submittedName>
</protein>
<reference evidence="1" key="1">
    <citation type="journal article" date="2013" name="J. Plant Res.">
        <title>Effect of fungi and light on seed germination of three Opuntia species from semiarid lands of central Mexico.</title>
        <authorList>
            <person name="Delgado-Sanchez P."/>
            <person name="Jimenez-Bremont J.F."/>
            <person name="Guerrero-Gonzalez Mde L."/>
            <person name="Flores J."/>
        </authorList>
    </citation>
    <scope>NUCLEOTIDE SEQUENCE</scope>
    <source>
        <tissue evidence="1">Cladode</tissue>
    </source>
</reference>
<reference evidence="1" key="2">
    <citation type="submission" date="2020-07" db="EMBL/GenBank/DDBJ databases">
        <authorList>
            <person name="Vera ALvarez R."/>
            <person name="Arias-Moreno D.M."/>
            <person name="Jimenez-Jacinto V."/>
            <person name="Jimenez-Bremont J.F."/>
            <person name="Swaminathan K."/>
            <person name="Moose S.P."/>
            <person name="Guerrero-Gonzalez M.L."/>
            <person name="Marino-Ramirez L."/>
            <person name="Landsman D."/>
            <person name="Rodriguez-Kessler M."/>
            <person name="Delgado-Sanchez P."/>
        </authorList>
    </citation>
    <scope>NUCLEOTIDE SEQUENCE</scope>
    <source>
        <tissue evidence="1">Cladode</tissue>
    </source>
</reference>
<organism evidence="1">
    <name type="scientific">Opuntia streptacantha</name>
    <name type="common">Prickly pear cactus</name>
    <name type="synonym">Opuntia cardona</name>
    <dbReference type="NCBI Taxonomy" id="393608"/>
    <lineage>
        <taxon>Eukaryota</taxon>
        <taxon>Viridiplantae</taxon>
        <taxon>Streptophyta</taxon>
        <taxon>Embryophyta</taxon>
        <taxon>Tracheophyta</taxon>
        <taxon>Spermatophyta</taxon>
        <taxon>Magnoliopsida</taxon>
        <taxon>eudicotyledons</taxon>
        <taxon>Gunneridae</taxon>
        <taxon>Pentapetalae</taxon>
        <taxon>Caryophyllales</taxon>
        <taxon>Cactineae</taxon>
        <taxon>Cactaceae</taxon>
        <taxon>Opuntioideae</taxon>
        <taxon>Opuntia</taxon>
    </lineage>
</organism>
<proteinExistence type="predicted"/>
<accession>A0A7C9AGV1</accession>
<sequence length="138" mass="16121">MMYSRSILLYPNLTNCVRHHNQRRRLRRLDQTFPKCLMSRHRWTSRYKAHLWNNSYKKEGQTRKGRQEAVEVTQAVCAEAVEPKSEPTYAESWAADAESIGGLPIALEERLSEGCTQNKKFQVQQLGHLHMETIDLVH</sequence>
<evidence type="ECO:0000313" key="1">
    <source>
        <dbReference type="EMBL" id="MBA4666430.1"/>
    </source>
</evidence>
<name>A0A7C9AGV1_OPUST</name>
<dbReference type="EMBL" id="GISG01231631">
    <property type="protein sequence ID" value="MBA4666430.1"/>
    <property type="molecule type" value="Transcribed_RNA"/>
</dbReference>
<dbReference type="AlphaFoldDB" id="A0A7C9AGV1"/>